<name>G2XVH2_BOTF4</name>
<dbReference type="InParanoid" id="G2XVH2"/>
<dbReference type="Proteomes" id="UP000008177">
    <property type="component" value="Unplaced contigs"/>
</dbReference>
<gene>
    <name evidence="1" type="ORF">BofuT4_uP053930.1</name>
</gene>
<dbReference type="HOGENOM" id="CLU_3142834_0_0_1"/>
<dbReference type="AlphaFoldDB" id="G2XVH2"/>
<evidence type="ECO:0000313" key="1">
    <source>
        <dbReference type="EMBL" id="CCD44492.1"/>
    </source>
</evidence>
<sequence>MLKASIGNLGGLASSPPASFPIPAELLDSSPSAAPNPSSRVPLYTFSLP</sequence>
<accession>G2XVH2</accession>
<protein>
    <submittedName>
        <fullName evidence="1">Uncharacterized protein</fullName>
    </submittedName>
</protein>
<evidence type="ECO:0000313" key="2">
    <source>
        <dbReference type="Proteomes" id="UP000008177"/>
    </source>
</evidence>
<proteinExistence type="predicted"/>
<organism evidence="1 2">
    <name type="scientific">Botryotinia fuckeliana (strain T4)</name>
    <name type="common">Noble rot fungus</name>
    <name type="synonym">Botrytis cinerea</name>
    <dbReference type="NCBI Taxonomy" id="999810"/>
    <lineage>
        <taxon>Eukaryota</taxon>
        <taxon>Fungi</taxon>
        <taxon>Dikarya</taxon>
        <taxon>Ascomycota</taxon>
        <taxon>Pezizomycotina</taxon>
        <taxon>Leotiomycetes</taxon>
        <taxon>Helotiales</taxon>
        <taxon>Sclerotiniaceae</taxon>
        <taxon>Botrytis</taxon>
    </lineage>
</organism>
<reference evidence="2" key="1">
    <citation type="journal article" date="2011" name="PLoS Genet.">
        <title>Genomic analysis of the necrotrophic fungal pathogens Sclerotinia sclerotiorum and Botrytis cinerea.</title>
        <authorList>
            <person name="Amselem J."/>
            <person name="Cuomo C.A."/>
            <person name="van Kan J.A."/>
            <person name="Viaud M."/>
            <person name="Benito E.P."/>
            <person name="Couloux A."/>
            <person name="Coutinho P.M."/>
            <person name="de Vries R.P."/>
            <person name="Dyer P.S."/>
            <person name="Fillinger S."/>
            <person name="Fournier E."/>
            <person name="Gout L."/>
            <person name="Hahn M."/>
            <person name="Kohn L."/>
            <person name="Lapalu N."/>
            <person name="Plummer K.M."/>
            <person name="Pradier J.M."/>
            <person name="Quevillon E."/>
            <person name="Sharon A."/>
            <person name="Simon A."/>
            <person name="ten Have A."/>
            <person name="Tudzynski B."/>
            <person name="Tudzynski P."/>
            <person name="Wincker P."/>
            <person name="Andrew M."/>
            <person name="Anthouard V."/>
            <person name="Beever R.E."/>
            <person name="Beffa R."/>
            <person name="Benoit I."/>
            <person name="Bouzid O."/>
            <person name="Brault B."/>
            <person name="Chen Z."/>
            <person name="Choquer M."/>
            <person name="Collemare J."/>
            <person name="Cotton P."/>
            <person name="Danchin E.G."/>
            <person name="Da Silva C."/>
            <person name="Gautier A."/>
            <person name="Giraud C."/>
            <person name="Giraud T."/>
            <person name="Gonzalez C."/>
            <person name="Grossetete S."/>
            <person name="Guldener U."/>
            <person name="Henrissat B."/>
            <person name="Howlett B.J."/>
            <person name="Kodira C."/>
            <person name="Kretschmer M."/>
            <person name="Lappartient A."/>
            <person name="Leroch M."/>
            <person name="Levis C."/>
            <person name="Mauceli E."/>
            <person name="Neuveglise C."/>
            <person name="Oeser B."/>
            <person name="Pearson M."/>
            <person name="Poulain J."/>
            <person name="Poussereau N."/>
            <person name="Quesneville H."/>
            <person name="Rascle C."/>
            <person name="Schumacher J."/>
            <person name="Segurens B."/>
            <person name="Sexton A."/>
            <person name="Silva E."/>
            <person name="Sirven C."/>
            <person name="Soanes D.M."/>
            <person name="Talbot N.J."/>
            <person name="Templeton M."/>
            <person name="Yandava C."/>
            <person name="Yarden O."/>
            <person name="Zeng Q."/>
            <person name="Rollins J.A."/>
            <person name="Lebrun M.H."/>
            <person name="Dickman M."/>
        </authorList>
    </citation>
    <scope>NUCLEOTIDE SEQUENCE [LARGE SCALE GENOMIC DNA]</scope>
    <source>
        <strain evidence="2">T4</strain>
    </source>
</reference>
<dbReference type="EMBL" id="FQ790271">
    <property type="protein sequence ID" value="CCD44492.1"/>
    <property type="molecule type" value="Genomic_DNA"/>
</dbReference>